<evidence type="ECO:0000313" key="3">
    <source>
        <dbReference type="EMBL" id="CAF3898164.1"/>
    </source>
</evidence>
<evidence type="ECO:0000313" key="5">
    <source>
        <dbReference type="Proteomes" id="UP000663829"/>
    </source>
</evidence>
<proteinExistence type="predicted"/>
<organism evidence="1 5">
    <name type="scientific">Didymodactylos carnosus</name>
    <dbReference type="NCBI Taxonomy" id="1234261"/>
    <lineage>
        <taxon>Eukaryota</taxon>
        <taxon>Metazoa</taxon>
        <taxon>Spiralia</taxon>
        <taxon>Gnathifera</taxon>
        <taxon>Rotifera</taxon>
        <taxon>Eurotatoria</taxon>
        <taxon>Bdelloidea</taxon>
        <taxon>Philodinida</taxon>
        <taxon>Philodinidae</taxon>
        <taxon>Didymodactylos</taxon>
    </lineage>
</organism>
<dbReference type="EMBL" id="CAJNOK010028453">
    <property type="protein sequence ID" value="CAF1434966.1"/>
    <property type="molecule type" value="Genomic_DNA"/>
</dbReference>
<dbReference type="Proteomes" id="UP000663829">
    <property type="component" value="Unassembled WGS sequence"/>
</dbReference>
<dbReference type="EMBL" id="CAJOBA010050247">
    <property type="protein sequence ID" value="CAF4232421.1"/>
    <property type="molecule type" value="Genomic_DNA"/>
</dbReference>
<dbReference type="Proteomes" id="UP000681722">
    <property type="component" value="Unassembled WGS sequence"/>
</dbReference>
<evidence type="ECO:0000313" key="1">
    <source>
        <dbReference type="EMBL" id="CAF1134384.1"/>
    </source>
</evidence>
<dbReference type="Proteomes" id="UP000682733">
    <property type="component" value="Unassembled WGS sequence"/>
</dbReference>
<evidence type="ECO:0008006" key="6">
    <source>
        <dbReference type="Google" id="ProtNLM"/>
    </source>
</evidence>
<reference evidence="1" key="1">
    <citation type="submission" date="2021-02" db="EMBL/GenBank/DDBJ databases">
        <authorList>
            <person name="Nowell W R."/>
        </authorList>
    </citation>
    <scope>NUCLEOTIDE SEQUENCE</scope>
</reference>
<protein>
    <recommendedName>
        <fullName evidence="6">DDE Tnp4 domain-containing protein</fullName>
    </recommendedName>
</protein>
<accession>A0A814RN85</accession>
<sequence length="254" mass="29108">MALVRPDGYVLDSLGPFYGTDNGATISSHIIRTRNALTDWCDAGDIMVVDRGFRDVVEALAEMDYEPEMPVYLCKGQKQHTTIVGNESRLVPKVRWIVESYPARFKKWQFFVEHVENSLLPKLADRVHIVPASFNKHRDSIVNDAKTDRYGNIAQLMRDRLAKKNLLAQSAEAGSLSARSHWKKINNVDFDFPELDIDELRQLFFDCCTHVASIVWYLAYVRHNDFEPSTGRRHIQQAIEKIDAPSSEEEHDTS</sequence>
<dbReference type="EMBL" id="CAJNOQ010006417">
    <property type="protein sequence ID" value="CAF1134384.1"/>
    <property type="molecule type" value="Genomic_DNA"/>
</dbReference>
<comment type="caution">
    <text evidence="1">The sequence shown here is derived from an EMBL/GenBank/DDBJ whole genome shotgun (WGS) entry which is preliminary data.</text>
</comment>
<dbReference type="OrthoDB" id="7309550at2759"/>
<evidence type="ECO:0000313" key="2">
    <source>
        <dbReference type="EMBL" id="CAF1434966.1"/>
    </source>
</evidence>
<dbReference type="AlphaFoldDB" id="A0A814RN85"/>
<dbReference type="EMBL" id="CAJOBC010006417">
    <property type="protein sequence ID" value="CAF3898164.1"/>
    <property type="molecule type" value="Genomic_DNA"/>
</dbReference>
<gene>
    <name evidence="1" type="ORF">GPM918_LOCUS20362</name>
    <name evidence="2" type="ORF">OVA965_LOCUS34202</name>
    <name evidence="3" type="ORF">SRO942_LOCUS20359</name>
    <name evidence="4" type="ORF">TMI583_LOCUS35116</name>
</gene>
<evidence type="ECO:0000313" key="4">
    <source>
        <dbReference type="EMBL" id="CAF4232421.1"/>
    </source>
</evidence>
<name>A0A814RN85_9BILA</name>
<keyword evidence="5" id="KW-1185">Reference proteome</keyword>
<dbReference type="Proteomes" id="UP000677228">
    <property type="component" value="Unassembled WGS sequence"/>
</dbReference>